<keyword evidence="1" id="KW-1133">Transmembrane helix</keyword>
<reference evidence="2 3" key="1">
    <citation type="submission" date="2024-11" db="EMBL/GenBank/DDBJ databases">
        <title>Chromosome-level genome assembly of the freshwater bivalve Anodonta woodiana.</title>
        <authorList>
            <person name="Chen X."/>
        </authorList>
    </citation>
    <scope>NUCLEOTIDE SEQUENCE [LARGE SCALE GENOMIC DNA]</scope>
    <source>
        <strain evidence="2">MN2024</strain>
        <tissue evidence="2">Gills</tissue>
    </source>
</reference>
<comment type="caution">
    <text evidence="2">The sequence shown here is derived from an EMBL/GenBank/DDBJ whole genome shotgun (WGS) entry which is preliminary data.</text>
</comment>
<sequence length="192" mass="21592">MCEKIMSAASDSVTKTCLRGITVALPPLWGETVTFRLRTLVCLISWPLALLLFMQYFSNSMSAPKRKERDLAGTVRFSNAQIDLDGDFIAAKGARTGQICFYQCQNKTRMFLENPRPELYHYAHADNQRKECNTMFSKDKRVLTLTDCDMNCTVAVALSAKSQPSLFIDDVSDVFLVRCLEPTFAGSNLTHL</sequence>
<feature type="transmembrane region" description="Helical" evidence="1">
    <location>
        <begin position="35"/>
        <end position="57"/>
    </location>
</feature>
<keyword evidence="1" id="KW-0812">Transmembrane</keyword>
<dbReference type="AlphaFoldDB" id="A0ABD3USH3"/>
<evidence type="ECO:0008006" key="4">
    <source>
        <dbReference type="Google" id="ProtNLM"/>
    </source>
</evidence>
<proteinExistence type="predicted"/>
<accession>A0ABD3USH3</accession>
<protein>
    <recommendedName>
        <fullName evidence="4">SREBP regulating gene protein</fullName>
    </recommendedName>
</protein>
<dbReference type="EMBL" id="JBJQND010000015">
    <property type="protein sequence ID" value="KAL3852102.1"/>
    <property type="molecule type" value="Genomic_DNA"/>
</dbReference>
<evidence type="ECO:0000313" key="2">
    <source>
        <dbReference type="EMBL" id="KAL3852102.1"/>
    </source>
</evidence>
<keyword evidence="3" id="KW-1185">Reference proteome</keyword>
<name>A0ABD3USH3_SINWO</name>
<evidence type="ECO:0000256" key="1">
    <source>
        <dbReference type="SAM" id="Phobius"/>
    </source>
</evidence>
<evidence type="ECO:0000313" key="3">
    <source>
        <dbReference type="Proteomes" id="UP001634394"/>
    </source>
</evidence>
<organism evidence="2 3">
    <name type="scientific">Sinanodonta woodiana</name>
    <name type="common">Chinese pond mussel</name>
    <name type="synonym">Anodonta woodiana</name>
    <dbReference type="NCBI Taxonomy" id="1069815"/>
    <lineage>
        <taxon>Eukaryota</taxon>
        <taxon>Metazoa</taxon>
        <taxon>Spiralia</taxon>
        <taxon>Lophotrochozoa</taxon>
        <taxon>Mollusca</taxon>
        <taxon>Bivalvia</taxon>
        <taxon>Autobranchia</taxon>
        <taxon>Heteroconchia</taxon>
        <taxon>Palaeoheterodonta</taxon>
        <taxon>Unionida</taxon>
        <taxon>Unionoidea</taxon>
        <taxon>Unionidae</taxon>
        <taxon>Unioninae</taxon>
        <taxon>Sinanodonta</taxon>
    </lineage>
</organism>
<dbReference type="Proteomes" id="UP001634394">
    <property type="component" value="Unassembled WGS sequence"/>
</dbReference>
<gene>
    <name evidence="2" type="ORF">ACJMK2_015788</name>
</gene>
<keyword evidence="1" id="KW-0472">Membrane</keyword>